<evidence type="ECO:0000313" key="2">
    <source>
        <dbReference type="Proteomes" id="UP000823775"/>
    </source>
</evidence>
<reference evidence="1 2" key="1">
    <citation type="journal article" date="2021" name="BMC Genomics">
        <title>Datura genome reveals duplications of psychoactive alkaloid biosynthetic genes and high mutation rate following tissue culture.</title>
        <authorList>
            <person name="Rajewski A."/>
            <person name="Carter-House D."/>
            <person name="Stajich J."/>
            <person name="Litt A."/>
        </authorList>
    </citation>
    <scope>NUCLEOTIDE SEQUENCE [LARGE SCALE GENOMIC DNA]</scope>
    <source>
        <strain evidence="1">AR-01</strain>
    </source>
</reference>
<comment type="caution">
    <text evidence="1">The sequence shown here is derived from an EMBL/GenBank/DDBJ whole genome shotgun (WGS) entry which is preliminary data.</text>
</comment>
<keyword evidence="2" id="KW-1185">Reference proteome</keyword>
<dbReference type="Proteomes" id="UP000823775">
    <property type="component" value="Unassembled WGS sequence"/>
</dbReference>
<evidence type="ECO:0000313" key="1">
    <source>
        <dbReference type="EMBL" id="MCE0481831.1"/>
    </source>
</evidence>
<dbReference type="EMBL" id="JACEIK010005575">
    <property type="protein sequence ID" value="MCE0481831.1"/>
    <property type="molecule type" value="Genomic_DNA"/>
</dbReference>
<protein>
    <submittedName>
        <fullName evidence="1">Uncharacterized protein</fullName>
    </submittedName>
</protein>
<proteinExistence type="predicted"/>
<gene>
    <name evidence="1" type="ORF">HAX54_039914</name>
</gene>
<organism evidence="1 2">
    <name type="scientific">Datura stramonium</name>
    <name type="common">Jimsonweed</name>
    <name type="synonym">Common thornapple</name>
    <dbReference type="NCBI Taxonomy" id="4076"/>
    <lineage>
        <taxon>Eukaryota</taxon>
        <taxon>Viridiplantae</taxon>
        <taxon>Streptophyta</taxon>
        <taxon>Embryophyta</taxon>
        <taxon>Tracheophyta</taxon>
        <taxon>Spermatophyta</taxon>
        <taxon>Magnoliopsida</taxon>
        <taxon>eudicotyledons</taxon>
        <taxon>Gunneridae</taxon>
        <taxon>Pentapetalae</taxon>
        <taxon>asterids</taxon>
        <taxon>lamiids</taxon>
        <taxon>Solanales</taxon>
        <taxon>Solanaceae</taxon>
        <taxon>Solanoideae</taxon>
        <taxon>Datureae</taxon>
        <taxon>Datura</taxon>
    </lineage>
</organism>
<name>A0ABS8VMM3_DATST</name>
<feature type="non-terminal residue" evidence="1">
    <location>
        <position position="103"/>
    </location>
</feature>
<sequence length="103" mass="11734">MSGLNSLVKYALERTEIKAGGPQALDHRSGRQPTVGEPLQWPRICGKMLEEGWSEYYQYSTAVASEGSLQRDHYNSRDIAAVEPNILSITLNEVYRYERLMLE</sequence>
<accession>A0ABS8VMM3</accession>